<dbReference type="InterPro" id="IPR036097">
    <property type="entry name" value="HisK_dim/P_sf"/>
</dbReference>
<dbReference type="Gene3D" id="6.10.340.10">
    <property type="match status" value="1"/>
</dbReference>
<keyword evidence="14 15" id="KW-0472">Membrane</keyword>
<dbReference type="InterPro" id="IPR003660">
    <property type="entry name" value="HAMP_dom"/>
</dbReference>
<dbReference type="InterPro" id="IPR050428">
    <property type="entry name" value="TCS_sensor_his_kinase"/>
</dbReference>
<dbReference type="InterPro" id="IPR005467">
    <property type="entry name" value="His_kinase_dom"/>
</dbReference>
<keyword evidence="5" id="KW-1003">Cell membrane</keyword>
<dbReference type="EC" id="2.7.13.3" evidence="3"/>
<dbReference type="InterPro" id="IPR036890">
    <property type="entry name" value="HATPase_C_sf"/>
</dbReference>
<keyword evidence="8 15" id="KW-0812">Transmembrane</keyword>
<dbReference type="RefSeq" id="WP_058950039.1">
    <property type="nucleotide sequence ID" value="NZ_BBXV01000021.1"/>
</dbReference>
<reference evidence="19" key="1">
    <citation type="submission" date="2015-07" db="EMBL/GenBank/DDBJ databases">
        <title>Draft Genome Sequence of Oceanobacillus picturae Heshi-B3 that Was Isolated from Fermented Rice Bran with Aging Salted Mackerel, Which Was Named Heshiko as Traditional Fermented Seafood in Japan.</title>
        <authorList>
            <person name="Akuzawa S."/>
            <person name="Nakagawa J."/>
            <person name="Kanekatsu T."/>
            <person name="Kanesaki Y."/>
            <person name="Suzuki T."/>
        </authorList>
    </citation>
    <scope>NUCLEOTIDE SEQUENCE [LARGE SCALE GENOMIC DNA]</scope>
    <source>
        <strain evidence="19">Heshi-B3</strain>
    </source>
</reference>
<reference evidence="18 19" key="2">
    <citation type="journal article" date="2016" name="Genome Announc.">
        <title>Draft Genome Sequence of Oceanobacillus picturae Heshi-B3, Isolated from Fermented Rice Bran in a Traditional Japanese Seafood Dish.</title>
        <authorList>
            <person name="Akuzawa S."/>
            <person name="Nagaoka J."/>
            <person name="Kanekatsu M."/>
            <person name="Kanesaki Y."/>
            <person name="Suzuki T."/>
        </authorList>
    </citation>
    <scope>NUCLEOTIDE SEQUENCE [LARGE SCALE GENOMIC DNA]</scope>
    <source>
        <strain evidence="18 19">Heshi-B3</strain>
    </source>
</reference>
<gene>
    <name evidence="18" type="ORF">OPHB3_1730</name>
</gene>
<evidence type="ECO:0000313" key="19">
    <source>
        <dbReference type="Proteomes" id="UP000052946"/>
    </source>
</evidence>
<sequence>MKLRTKIQLFSSIFILLLVLLVNTAIYFLFYKISTDSQLEQLAEQTSTIIEAVNNDPATATNEFMKAYLPQNGMIRVIDQQGTTFLTELNDTYTFRDPVFTEMEKQEIISPEDAPDVAVISKPIIWSNGSHANEVVTIEVSSQLAPLEETMQTLFFVLMAASIIMLIPIIIAGNVLSRFLLKPIKALIYAMRENMQQTSWKKINVESRSKDELYEMEMTFNEMIDFLKESYEKQEVFVSDASHELKTPISIVKSYAQLLKRRGTGDQELVKESLEAIDSEADRMQKLVEQMLSLAKNKQDREKESVNLTPLVEQTVLTFQKAYDREIQFKRESDECIVQGLPDQLQQVVYILIDNALKYSQGEVEVELSGRDTVIELTVKDYGKGISQKDQNRIFDRFYRVDKARSRDTGGTGLGLAIAKSITEAHHGELTVSSKVGEGTSFLLTLPLSQ</sequence>
<dbReference type="InterPro" id="IPR041610">
    <property type="entry name" value="ArlS_N"/>
</dbReference>
<evidence type="ECO:0000313" key="18">
    <source>
        <dbReference type="EMBL" id="GAQ17793.1"/>
    </source>
</evidence>
<comment type="caution">
    <text evidence="18">The sequence shown here is derived from an EMBL/GenBank/DDBJ whole genome shotgun (WGS) entry which is preliminary data.</text>
</comment>
<keyword evidence="11" id="KW-0067">ATP-binding</keyword>
<dbReference type="AlphaFoldDB" id="A0A0U9H932"/>
<evidence type="ECO:0000256" key="10">
    <source>
        <dbReference type="ARBA" id="ARBA00022777"/>
    </source>
</evidence>
<evidence type="ECO:0000256" key="2">
    <source>
        <dbReference type="ARBA" id="ARBA00004651"/>
    </source>
</evidence>
<feature type="domain" description="HAMP" evidence="17">
    <location>
        <begin position="178"/>
        <end position="232"/>
    </location>
</feature>
<dbReference type="Gene3D" id="3.30.565.10">
    <property type="entry name" value="Histidine kinase-like ATPase, C-terminal domain"/>
    <property type="match status" value="1"/>
</dbReference>
<evidence type="ECO:0000259" key="17">
    <source>
        <dbReference type="PROSITE" id="PS50885"/>
    </source>
</evidence>
<evidence type="ECO:0000256" key="14">
    <source>
        <dbReference type="ARBA" id="ARBA00023136"/>
    </source>
</evidence>
<dbReference type="PROSITE" id="PS50885">
    <property type="entry name" value="HAMP"/>
    <property type="match status" value="1"/>
</dbReference>
<evidence type="ECO:0000256" key="1">
    <source>
        <dbReference type="ARBA" id="ARBA00000085"/>
    </source>
</evidence>
<keyword evidence="9" id="KW-0547">Nucleotide-binding</keyword>
<dbReference type="FunFam" id="1.10.287.130:FF:000001">
    <property type="entry name" value="Two-component sensor histidine kinase"/>
    <property type="match status" value="1"/>
</dbReference>
<dbReference type="PROSITE" id="PS50109">
    <property type="entry name" value="HIS_KIN"/>
    <property type="match status" value="1"/>
</dbReference>
<evidence type="ECO:0000256" key="9">
    <source>
        <dbReference type="ARBA" id="ARBA00022741"/>
    </source>
</evidence>
<dbReference type="SMART" id="SM00388">
    <property type="entry name" value="HisKA"/>
    <property type="match status" value="1"/>
</dbReference>
<keyword evidence="10 18" id="KW-0418">Kinase</keyword>
<evidence type="ECO:0000259" key="16">
    <source>
        <dbReference type="PROSITE" id="PS50109"/>
    </source>
</evidence>
<dbReference type="InterPro" id="IPR003594">
    <property type="entry name" value="HATPase_dom"/>
</dbReference>
<dbReference type="PRINTS" id="PR00344">
    <property type="entry name" value="BCTRLSENSOR"/>
</dbReference>
<dbReference type="GO" id="GO:0005524">
    <property type="term" value="F:ATP binding"/>
    <property type="evidence" value="ECO:0007669"/>
    <property type="project" value="UniProtKB-KW"/>
</dbReference>
<dbReference type="InterPro" id="IPR004358">
    <property type="entry name" value="Sig_transdc_His_kin-like_C"/>
</dbReference>
<dbReference type="FunFam" id="3.30.565.10:FF:000006">
    <property type="entry name" value="Sensor histidine kinase WalK"/>
    <property type="match status" value="1"/>
</dbReference>
<keyword evidence="6" id="KW-0597">Phosphoprotein</keyword>
<comment type="subcellular location">
    <subcellularLocation>
        <location evidence="2">Cell membrane</location>
        <topology evidence="2">Multi-pass membrane protein</topology>
    </subcellularLocation>
</comment>
<dbReference type="PANTHER" id="PTHR45436">
    <property type="entry name" value="SENSOR HISTIDINE KINASE YKOH"/>
    <property type="match status" value="1"/>
</dbReference>
<evidence type="ECO:0000256" key="6">
    <source>
        <dbReference type="ARBA" id="ARBA00022553"/>
    </source>
</evidence>
<protein>
    <recommendedName>
        <fullName evidence="4">Signal transduction histidine-protein kinase ArlS</fullName>
        <ecNumber evidence="3">2.7.13.3</ecNumber>
    </recommendedName>
</protein>
<evidence type="ECO:0000256" key="3">
    <source>
        <dbReference type="ARBA" id="ARBA00012438"/>
    </source>
</evidence>
<dbReference type="GO" id="GO:0000155">
    <property type="term" value="F:phosphorelay sensor kinase activity"/>
    <property type="evidence" value="ECO:0007669"/>
    <property type="project" value="InterPro"/>
</dbReference>
<dbReference type="Gene3D" id="1.10.287.130">
    <property type="match status" value="1"/>
</dbReference>
<keyword evidence="13" id="KW-0902">Two-component regulatory system</keyword>
<accession>A0A0U9H932</accession>
<dbReference type="CDD" id="cd00082">
    <property type="entry name" value="HisKA"/>
    <property type="match status" value="1"/>
</dbReference>
<keyword evidence="7" id="KW-0808">Transferase</keyword>
<dbReference type="PANTHER" id="PTHR45436:SF5">
    <property type="entry name" value="SENSOR HISTIDINE KINASE TRCS"/>
    <property type="match status" value="1"/>
</dbReference>
<organism evidence="18 19">
    <name type="scientific">Oceanobacillus picturae</name>
    <dbReference type="NCBI Taxonomy" id="171693"/>
    <lineage>
        <taxon>Bacteria</taxon>
        <taxon>Bacillati</taxon>
        <taxon>Bacillota</taxon>
        <taxon>Bacilli</taxon>
        <taxon>Bacillales</taxon>
        <taxon>Bacillaceae</taxon>
        <taxon>Oceanobacillus</taxon>
    </lineage>
</organism>
<evidence type="ECO:0000256" key="4">
    <source>
        <dbReference type="ARBA" id="ARBA00015735"/>
    </source>
</evidence>
<dbReference type="Proteomes" id="UP000052946">
    <property type="component" value="Unassembled WGS sequence"/>
</dbReference>
<dbReference type="Pfam" id="PF00512">
    <property type="entry name" value="HisKA"/>
    <property type="match status" value="1"/>
</dbReference>
<dbReference type="Pfam" id="PF18719">
    <property type="entry name" value="ArlS_N"/>
    <property type="match status" value="1"/>
</dbReference>
<feature type="transmembrane region" description="Helical" evidence="15">
    <location>
        <begin position="7"/>
        <end position="30"/>
    </location>
</feature>
<dbReference type="EMBL" id="BBXV01000021">
    <property type="protein sequence ID" value="GAQ17793.1"/>
    <property type="molecule type" value="Genomic_DNA"/>
</dbReference>
<dbReference type="Pfam" id="PF02518">
    <property type="entry name" value="HATPase_c"/>
    <property type="match status" value="1"/>
</dbReference>
<keyword evidence="12 15" id="KW-1133">Transmembrane helix</keyword>
<feature type="domain" description="Histidine kinase" evidence="16">
    <location>
        <begin position="240"/>
        <end position="450"/>
    </location>
</feature>
<proteinExistence type="predicted"/>
<name>A0A0U9H932_9BACI</name>
<dbReference type="OrthoDB" id="9786919at2"/>
<evidence type="ECO:0000256" key="15">
    <source>
        <dbReference type="SAM" id="Phobius"/>
    </source>
</evidence>
<evidence type="ECO:0000256" key="11">
    <source>
        <dbReference type="ARBA" id="ARBA00022840"/>
    </source>
</evidence>
<dbReference type="GO" id="GO:0005886">
    <property type="term" value="C:plasma membrane"/>
    <property type="evidence" value="ECO:0007669"/>
    <property type="project" value="UniProtKB-SubCell"/>
</dbReference>
<evidence type="ECO:0000256" key="13">
    <source>
        <dbReference type="ARBA" id="ARBA00023012"/>
    </source>
</evidence>
<evidence type="ECO:0000256" key="8">
    <source>
        <dbReference type="ARBA" id="ARBA00022692"/>
    </source>
</evidence>
<evidence type="ECO:0000256" key="5">
    <source>
        <dbReference type="ARBA" id="ARBA00022475"/>
    </source>
</evidence>
<evidence type="ECO:0000256" key="7">
    <source>
        <dbReference type="ARBA" id="ARBA00022679"/>
    </source>
</evidence>
<comment type="catalytic activity">
    <reaction evidence="1">
        <text>ATP + protein L-histidine = ADP + protein N-phospho-L-histidine.</text>
        <dbReference type="EC" id="2.7.13.3"/>
    </reaction>
</comment>
<dbReference type="SUPFAM" id="SSF47384">
    <property type="entry name" value="Homodimeric domain of signal transducing histidine kinase"/>
    <property type="match status" value="1"/>
</dbReference>
<dbReference type="SUPFAM" id="SSF55874">
    <property type="entry name" value="ATPase domain of HSP90 chaperone/DNA topoisomerase II/histidine kinase"/>
    <property type="match status" value="1"/>
</dbReference>
<evidence type="ECO:0000256" key="12">
    <source>
        <dbReference type="ARBA" id="ARBA00022989"/>
    </source>
</evidence>
<feature type="transmembrane region" description="Helical" evidence="15">
    <location>
        <begin position="154"/>
        <end position="176"/>
    </location>
</feature>
<dbReference type="SMART" id="SM00387">
    <property type="entry name" value="HATPase_c"/>
    <property type="match status" value="1"/>
</dbReference>
<dbReference type="InterPro" id="IPR003661">
    <property type="entry name" value="HisK_dim/P_dom"/>
</dbReference>
<dbReference type="CDD" id="cd06225">
    <property type="entry name" value="HAMP"/>
    <property type="match status" value="1"/>
</dbReference>